<dbReference type="Pfam" id="PF03321">
    <property type="entry name" value="GH3"/>
    <property type="match status" value="1"/>
</dbReference>
<keyword evidence="4" id="KW-1185">Reference proteome</keyword>
<dbReference type="PANTHER" id="PTHR31901">
    <property type="entry name" value="GH3 DOMAIN-CONTAINING PROTEIN"/>
    <property type="match status" value="1"/>
</dbReference>
<sequence>MPITLFNSIASWLLKKRYHQIELFLKYPEEVQEEVLLQLLEFAEDTEIGRTYDFESITSYGTFKERVPIVSYEEIEPIIERTRKGEQNLFWPTKVKLFAKSSGTTNAKSKFIPVSGEALEDCHYKSSKDLLCLYLNNNENSQLFTGKSLRLGGSKELYEDNGSFFGDLSAILIDNMPLWAEYSSTPSNKVSLMSEWESKLLAIIHESVQENVTSLAGVPSWMLVLLNKVLQETGKENLFQVWEHLEVYFHGGVNFSPYKEQYKNILPKSDFNYYEIYNASEGFFAIQDRNNADDLLLMLDYGIFYEFISMQTYGSSQEDVVPIWEVELGVNYAIVITTNSGLWRYKIGDTVRFTSKSPYRIKVTGRTKHHINVFGEELIIENAEEALKLVCQKTRAEIKDYTAGPVFMVNKEKGTHEWIIEFRTMPNDMDIFIRVLDESLKSLNSDYEAKRYNNITLNMPIVHVARKNLFYDWLKANDKLGGQHKIPRLSNKRDYIEELLQLNL</sequence>
<dbReference type="PANTHER" id="PTHR31901:SF9">
    <property type="entry name" value="GH3 DOMAIN-CONTAINING PROTEIN"/>
    <property type="match status" value="1"/>
</dbReference>
<evidence type="ECO:0000313" key="4">
    <source>
        <dbReference type="Proteomes" id="UP001168579"/>
    </source>
</evidence>
<dbReference type="Pfam" id="PF23572">
    <property type="entry name" value="GH3_C"/>
    <property type="match status" value="1"/>
</dbReference>
<dbReference type="Proteomes" id="UP001168579">
    <property type="component" value="Unassembled WGS sequence"/>
</dbReference>
<dbReference type="RefSeq" id="WP_304436404.1">
    <property type="nucleotide sequence ID" value="NZ_JAUKUC010000001.1"/>
</dbReference>
<reference evidence="3" key="2">
    <citation type="submission" date="2023-06" db="EMBL/GenBank/DDBJ databases">
        <authorList>
            <person name="Lucena T."/>
            <person name="Sun Q."/>
        </authorList>
    </citation>
    <scope>NUCLEOTIDE SEQUENCE</scope>
    <source>
        <strain evidence="3">CECT 8869</strain>
    </source>
</reference>
<feature type="domain" description="GH3 C-terminal" evidence="2">
    <location>
        <begin position="381"/>
        <end position="493"/>
    </location>
</feature>
<feature type="domain" description="GH3 middle" evidence="1">
    <location>
        <begin position="297"/>
        <end position="366"/>
    </location>
</feature>
<accession>A0ABT8RRJ9</accession>
<name>A0ABT8RRJ9_9FLAO</name>
<evidence type="ECO:0000259" key="1">
    <source>
        <dbReference type="Pfam" id="PF23571"/>
    </source>
</evidence>
<evidence type="ECO:0000313" key="3">
    <source>
        <dbReference type="EMBL" id="MDO1513533.1"/>
    </source>
</evidence>
<dbReference type="Pfam" id="PF23571">
    <property type="entry name" value="GH3_M"/>
    <property type="match status" value="1"/>
</dbReference>
<organism evidence="3 4">
    <name type="scientific">Maribacter confluentis</name>
    <dbReference type="NCBI Taxonomy" id="1656093"/>
    <lineage>
        <taxon>Bacteria</taxon>
        <taxon>Pseudomonadati</taxon>
        <taxon>Bacteroidota</taxon>
        <taxon>Flavobacteriia</taxon>
        <taxon>Flavobacteriales</taxon>
        <taxon>Flavobacteriaceae</taxon>
        <taxon>Maribacter</taxon>
    </lineage>
</organism>
<dbReference type="EMBL" id="JAUKUC010000001">
    <property type="protein sequence ID" value="MDO1513533.1"/>
    <property type="molecule type" value="Genomic_DNA"/>
</dbReference>
<proteinExistence type="predicted"/>
<dbReference type="InterPro" id="IPR004993">
    <property type="entry name" value="GH3"/>
</dbReference>
<dbReference type="InterPro" id="IPR055377">
    <property type="entry name" value="GH3_M"/>
</dbReference>
<dbReference type="InterPro" id="IPR055378">
    <property type="entry name" value="GH3_C"/>
</dbReference>
<protein>
    <submittedName>
        <fullName evidence="3">GH3 auxin-responsive promoter family protein</fullName>
    </submittedName>
</protein>
<evidence type="ECO:0000259" key="2">
    <source>
        <dbReference type="Pfam" id="PF23572"/>
    </source>
</evidence>
<reference evidence="3" key="1">
    <citation type="journal article" date="2014" name="Int. J. Syst. Evol. Microbiol.">
        <title>Complete genome of a new Firmicutes species belonging to the dominant human colonic microbiota ('Ruminococcus bicirculans') reveals two chromosomes and a selective capacity to utilize plant glucans.</title>
        <authorList>
            <consortium name="NISC Comparative Sequencing Program"/>
            <person name="Wegmann U."/>
            <person name="Louis P."/>
            <person name="Goesmann A."/>
            <person name="Henrissat B."/>
            <person name="Duncan S.H."/>
            <person name="Flint H.J."/>
        </authorList>
    </citation>
    <scope>NUCLEOTIDE SEQUENCE</scope>
    <source>
        <strain evidence="3">CECT 8869</strain>
    </source>
</reference>
<comment type="caution">
    <text evidence="3">The sequence shown here is derived from an EMBL/GenBank/DDBJ whole genome shotgun (WGS) entry which is preliminary data.</text>
</comment>
<gene>
    <name evidence="3" type="ORF">Q2T41_12800</name>
</gene>